<dbReference type="EMBL" id="BK059132">
    <property type="protein sequence ID" value="DAE33299.1"/>
    <property type="molecule type" value="Genomic_DNA"/>
</dbReference>
<name>A0A8S5RQ45_9VIRU</name>
<sequence>MYLEQIQIQTIIQQHLHEQMEPVKVQQVH</sequence>
<organism evidence="1">
    <name type="scientific">virus sp. ctrcb4</name>
    <dbReference type="NCBI Taxonomy" id="2825824"/>
    <lineage>
        <taxon>Viruses</taxon>
    </lineage>
</organism>
<protein>
    <submittedName>
        <fullName evidence="1">Uncharacterized protein</fullName>
    </submittedName>
</protein>
<proteinExistence type="predicted"/>
<reference evidence="1" key="1">
    <citation type="journal article" date="2021" name="Proc. Natl. Acad. Sci. U.S.A.">
        <title>A Catalog of Tens of Thousands of Viruses from Human Metagenomes Reveals Hidden Associations with Chronic Diseases.</title>
        <authorList>
            <person name="Tisza M.J."/>
            <person name="Buck C.B."/>
        </authorList>
    </citation>
    <scope>NUCLEOTIDE SEQUENCE</scope>
    <source>
        <strain evidence="1">Ctrcb4</strain>
    </source>
</reference>
<accession>A0A8S5RQ45</accession>
<evidence type="ECO:0000313" key="1">
    <source>
        <dbReference type="EMBL" id="DAE33299.1"/>
    </source>
</evidence>